<feature type="transmembrane region" description="Helical" evidence="7">
    <location>
        <begin position="286"/>
        <end position="305"/>
    </location>
</feature>
<evidence type="ECO:0000256" key="2">
    <source>
        <dbReference type="ARBA" id="ARBA00009003"/>
    </source>
</evidence>
<dbReference type="AlphaFoldDB" id="A0AAN6PJ72"/>
<evidence type="ECO:0000313" key="9">
    <source>
        <dbReference type="Proteomes" id="UP001303115"/>
    </source>
</evidence>
<keyword evidence="9" id="KW-1185">Reference proteome</keyword>
<keyword evidence="5 7" id="KW-1133">Transmembrane helix</keyword>
<organism evidence="8 9">
    <name type="scientific">Parachaetomium inaequale</name>
    <dbReference type="NCBI Taxonomy" id="2588326"/>
    <lineage>
        <taxon>Eukaryota</taxon>
        <taxon>Fungi</taxon>
        <taxon>Dikarya</taxon>
        <taxon>Ascomycota</taxon>
        <taxon>Pezizomycotina</taxon>
        <taxon>Sordariomycetes</taxon>
        <taxon>Sordariomycetidae</taxon>
        <taxon>Sordariales</taxon>
        <taxon>Chaetomiaceae</taxon>
        <taxon>Parachaetomium</taxon>
    </lineage>
</organism>
<dbReference type="GO" id="GO:0016020">
    <property type="term" value="C:membrane"/>
    <property type="evidence" value="ECO:0007669"/>
    <property type="project" value="UniProtKB-SubCell"/>
</dbReference>
<dbReference type="GO" id="GO:0000030">
    <property type="term" value="F:mannosyltransferase activity"/>
    <property type="evidence" value="ECO:0007669"/>
    <property type="project" value="TreeGrafter"/>
</dbReference>
<dbReference type="InterPro" id="IPR007577">
    <property type="entry name" value="GlycoTrfase_DXD_sugar-bd_CS"/>
</dbReference>
<dbReference type="Pfam" id="PF04488">
    <property type="entry name" value="Gly_transf_sug"/>
    <property type="match status" value="1"/>
</dbReference>
<evidence type="ECO:0000256" key="7">
    <source>
        <dbReference type="SAM" id="Phobius"/>
    </source>
</evidence>
<dbReference type="SUPFAM" id="SSF53448">
    <property type="entry name" value="Nucleotide-diphospho-sugar transferases"/>
    <property type="match status" value="1"/>
</dbReference>
<reference evidence="9" key="1">
    <citation type="journal article" date="2023" name="Mol. Phylogenet. Evol.">
        <title>Genome-scale phylogeny and comparative genomics of the fungal order Sordariales.</title>
        <authorList>
            <person name="Hensen N."/>
            <person name="Bonometti L."/>
            <person name="Westerberg I."/>
            <person name="Brannstrom I.O."/>
            <person name="Guillou S."/>
            <person name="Cros-Aarteil S."/>
            <person name="Calhoun S."/>
            <person name="Haridas S."/>
            <person name="Kuo A."/>
            <person name="Mondo S."/>
            <person name="Pangilinan J."/>
            <person name="Riley R."/>
            <person name="LaButti K."/>
            <person name="Andreopoulos B."/>
            <person name="Lipzen A."/>
            <person name="Chen C."/>
            <person name="Yan M."/>
            <person name="Daum C."/>
            <person name="Ng V."/>
            <person name="Clum A."/>
            <person name="Steindorff A."/>
            <person name="Ohm R.A."/>
            <person name="Martin F."/>
            <person name="Silar P."/>
            <person name="Natvig D.O."/>
            <person name="Lalanne C."/>
            <person name="Gautier V."/>
            <person name="Ament-Velasquez S.L."/>
            <person name="Kruys A."/>
            <person name="Hutchinson M.I."/>
            <person name="Powell A.J."/>
            <person name="Barry K."/>
            <person name="Miller A.N."/>
            <person name="Grigoriev I.V."/>
            <person name="Debuchy R."/>
            <person name="Gladieux P."/>
            <person name="Hiltunen Thoren M."/>
            <person name="Johannesson H."/>
        </authorList>
    </citation>
    <scope>NUCLEOTIDE SEQUENCE [LARGE SCALE GENOMIC DNA]</scope>
    <source>
        <strain evidence="9">CBS 284.82</strain>
    </source>
</reference>
<keyword evidence="6 7" id="KW-0472">Membrane</keyword>
<gene>
    <name evidence="8" type="ORF">C8A01DRAFT_35969</name>
</gene>
<evidence type="ECO:0000256" key="3">
    <source>
        <dbReference type="ARBA" id="ARBA00022679"/>
    </source>
</evidence>
<dbReference type="Gene3D" id="3.90.550.20">
    <property type="match status" value="1"/>
</dbReference>
<comment type="similarity">
    <text evidence="2">Belongs to the glycosyltransferase 32 family.</text>
</comment>
<keyword evidence="4 7" id="KW-0812">Transmembrane</keyword>
<dbReference type="InterPro" id="IPR029044">
    <property type="entry name" value="Nucleotide-diphossugar_trans"/>
</dbReference>
<dbReference type="GO" id="GO:0051999">
    <property type="term" value="P:mannosyl-inositol phosphorylceramide biosynthetic process"/>
    <property type="evidence" value="ECO:0007669"/>
    <property type="project" value="TreeGrafter"/>
</dbReference>
<dbReference type="InterPro" id="IPR051706">
    <property type="entry name" value="Glycosyltransferase_domain"/>
</dbReference>
<comment type="caution">
    <text evidence="8">The sequence shown here is derived from an EMBL/GenBank/DDBJ whole genome shotgun (WGS) entry which is preliminary data.</text>
</comment>
<accession>A0AAN6PJ72</accession>
<comment type="subcellular location">
    <subcellularLocation>
        <location evidence="1">Membrane</location>
    </subcellularLocation>
</comment>
<evidence type="ECO:0000313" key="8">
    <source>
        <dbReference type="EMBL" id="KAK4040004.1"/>
    </source>
</evidence>
<evidence type="ECO:0000256" key="4">
    <source>
        <dbReference type="ARBA" id="ARBA00022692"/>
    </source>
</evidence>
<protein>
    <submittedName>
        <fullName evidence="8">Nucleotide-diphospho-sugar transferase</fullName>
    </submittedName>
</protein>
<evidence type="ECO:0000256" key="6">
    <source>
        <dbReference type="ARBA" id="ARBA00023136"/>
    </source>
</evidence>
<dbReference type="PANTHER" id="PTHR32385:SF20">
    <property type="entry name" value="MANNOSYL PHOSPHORYLINOSITOL CERAMIDE SYNTHASE CSH1-RELATED"/>
    <property type="match status" value="1"/>
</dbReference>
<evidence type="ECO:0000256" key="5">
    <source>
        <dbReference type="ARBA" id="ARBA00022989"/>
    </source>
</evidence>
<keyword evidence="3 8" id="KW-0808">Transferase</keyword>
<dbReference type="Proteomes" id="UP001303115">
    <property type="component" value="Unassembled WGS sequence"/>
</dbReference>
<dbReference type="PANTHER" id="PTHR32385">
    <property type="entry name" value="MANNOSYL PHOSPHORYLINOSITOL CERAMIDE SYNTHASE"/>
    <property type="match status" value="1"/>
</dbReference>
<proteinExistence type="inferred from homology"/>
<name>A0AAN6PJ72_9PEZI</name>
<evidence type="ECO:0000256" key="1">
    <source>
        <dbReference type="ARBA" id="ARBA00004370"/>
    </source>
</evidence>
<sequence>MRIPLKISVVLWAIALVTLLGYSISRLLFFKSIFFEHAGIRLTQPQVAAADNRTVQHIPKIIHNVFHNWRVPGNDTLPADWAAMRQSCMDTNPHFEFKLWTEKASRDFIEEEYPWFLRTYEGYRYPVQRVDAVRYFIMLHYGGIYLDLDNGCKADLTPLLYYPAWVTDGGRGALSNNILGARPNHPFWHRLTLSLLPYNWNWPLPFVTIMYSSGQWFLTAMWEEYHALLPKPDADAPQQHEHRLYRVMMDMAPGADPWVFFSHQDGGGGTWNNWDNTLFAGIGDHLLLFFAVLLGGIGLVAWLGLRCVRRYRRNGYTRLKNRPSSV</sequence>
<dbReference type="EMBL" id="MU854386">
    <property type="protein sequence ID" value="KAK4040004.1"/>
    <property type="molecule type" value="Genomic_DNA"/>
</dbReference>